<feature type="domain" description="DUF4211" evidence="2">
    <location>
        <begin position="242"/>
        <end position="374"/>
    </location>
</feature>
<dbReference type="Proteomes" id="UP000242180">
    <property type="component" value="Unassembled WGS sequence"/>
</dbReference>
<sequence>MSRRPRYRQSSLKNFLEQGSPASSPSPPPVKGPRRQTAISEFIGSTAIRKPSPVTSQPDNDDQPGLLSSPEQPTIETIQLSEEDDEPMFLPRRQKKRVVIPVSDSESDEEPPRQRRRLVQANRRDREASSSSENEVLSPKPPESDDDDHVDKEEIDFLHENVVYEGRTRERKQSKYSQALEKLKRREKGSFHGAQGPLDAYRSRTLDDGTTSDDEDDEDNEKNESAATISISSSSSGDEEAFVVDDDVIDGMRITPPGGSGAIVEHAKAELPAEFSLASSDHEQNFETYVEFIVHRLNGDEEANQPQFVRAERAVERRLQSYAASLLDSDSWFPEYKKALDTYPHFVQGGAHGLECEGCRQRKPASVEVRLYCRPEETDVSPNEQSFSLGRSCYARGKLYHRLVHFGSYLDTKVREEIHRMVFDGILPAKDGSSTFEVLRDTGTINKMYTILQQLLEDASSGYIK</sequence>
<feature type="compositionally biased region" description="Basic and acidic residues" evidence="1">
    <location>
        <begin position="181"/>
        <end position="190"/>
    </location>
</feature>
<dbReference type="Pfam" id="PF13926">
    <property type="entry name" value="DUF4211"/>
    <property type="match status" value="1"/>
</dbReference>
<organism evidence="3 4">
    <name type="scientific">Syncephalastrum racemosum</name>
    <name type="common">Filamentous fungus</name>
    <dbReference type="NCBI Taxonomy" id="13706"/>
    <lineage>
        <taxon>Eukaryota</taxon>
        <taxon>Fungi</taxon>
        <taxon>Fungi incertae sedis</taxon>
        <taxon>Mucoromycota</taxon>
        <taxon>Mucoromycotina</taxon>
        <taxon>Mucoromycetes</taxon>
        <taxon>Mucorales</taxon>
        <taxon>Syncephalastraceae</taxon>
        <taxon>Syncephalastrum</taxon>
    </lineage>
</organism>
<feature type="compositionally biased region" description="Basic and acidic residues" evidence="1">
    <location>
        <begin position="149"/>
        <end position="159"/>
    </location>
</feature>
<feature type="region of interest" description="Disordered" evidence="1">
    <location>
        <begin position="1"/>
        <end position="240"/>
    </location>
</feature>
<evidence type="ECO:0000313" key="4">
    <source>
        <dbReference type="Proteomes" id="UP000242180"/>
    </source>
</evidence>
<dbReference type="OrthoDB" id="21499at2759"/>
<feature type="compositionally biased region" description="Acidic residues" evidence="1">
    <location>
        <begin position="210"/>
        <end position="221"/>
    </location>
</feature>
<comment type="caution">
    <text evidence="3">The sequence shown here is derived from an EMBL/GenBank/DDBJ whole genome shotgun (WGS) entry which is preliminary data.</text>
</comment>
<feature type="compositionally biased region" description="Polar residues" evidence="1">
    <location>
        <begin position="69"/>
        <end position="80"/>
    </location>
</feature>
<dbReference type="InterPro" id="IPR025451">
    <property type="entry name" value="DUF4211"/>
</dbReference>
<evidence type="ECO:0000259" key="2">
    <source>
        <dbReference type="Pfam" id="PF13926"/>
    </source>
</evidence>
<dbReference type="AlphaFoldDB" id="A0A1X2HQ82"/>
<proteinExistence type="predicted"/>
<dbReference type="OMA" id="NDIYQER"/>
<feature type="compositionally biased region" description="Low complexity" evidence="1">
    <location>
        <begin position="225"/>
        <end position="236"/>
    </location>
</feature>
<accession>A0A1X2HQ82</accession>
<evidence type="ECO:0000313" key="3">
    <source>
        <dbReference type="EMBL" id="ORZ01056.1"/>
    </source>
</evidence>
<dbReference type="InParanoid" id="A0A1X2HQ82"/>
<evidence type="ECO:0000256" key="1">
    <source>
        <dbReference type="SAM" id="MobiDB-lite"/>
    </source>
</evidence>
<name>A0A1X2HQ82_SYNRA</name>
<gene>
    <name evidence="3" type="ORF">BCR43DRAFT_486288</name>
</gene>
<reference evidence="3 4" key="1">
    <citation type="submission" date="2016-07" db="EMBL/GenBank/DDBJ databases">
        <title>Pervasive Adenine N6-methylation of Active Genes in Fungi.</title>
        <authorList>
            <consortium name="DOE Joint Genome Institute"/>
            <person name="Mondo S.J."/>
            <person name="Dannebaum R.O."/>
            <person name="Kuo R.C."/>
            <person name="Labutti K."/>
            <person name="Haridas S."/>
            <person name="Kuo A."/>
            <person name="Salamov A."/>
            <person name="Ahrendt S.R."/>
            <person name="Lipzen A."/>
            <person name="Sullivan W."/>
            <person name="Andreopoulos W.B."/>
            <person name="Clum A."/>
            <person name="Lindquist E."/>
            <person name="Daum C."/>
            <person name="Ramamoorthy G.K."/>
            <person name="Gryganskyi A."/>
            <person name="Culley D."/>
            <person name="Magnuson J.K."/>
            <person name="James T.Y."/>
            <person name="O'Malley M.A."/>
            <person name="Stajich J.E."/>
            <person name="Spatafora J.W."/>
            <person name="Visel A."/>
            <person name="Grigoriev I.V."/>
        </authorList>
    </citation>
    <scope>NUCLEOTIDE SEQUENCE [LARGE SCALE GENOMIC DNA]</scope>
    <source>
        <strain evidence="3 4">NRRL 2496</strain>
    </source>
</reference>
<keyword evidence="4" id="KW-1185">Reference proteome</keyword>
<dbReference type="EMBL" id="MCGN01000002">
    <property type="protein sequence ID" value="ORZ01056.1"/>
    <property type="molecule type" value="Genomic_DNA"/>
</dbReference>
<protein>
    <recommendedName>
        <fullName evidence="2">DUF4211 domain-containing protein</fullName>
    </recommendedName>
</protein>